<keyword evidence="2" id="KW-1185">Reference proteome</keyword>
<protein>
    <submittedName>
        <fullName evidence="1">Acyltransferase</fullName>
    </submittedName>
</protein>
<name>A0ACC6T613_9HYPH</name>
<evidence type="ECO:0000313" key="2">
    <source>
        <dbReference type="Proteomes" id="UP001480082"/>
    </source>
</evidence>
<dbReference type="EMBL" id="JAMYRI010000020">
    <property type="protein sequence ID" value="MER9287326.1"/>
    <property type="molecule type" value="Genomic_DNA"/>
</dbReference>
<proteinExistence type="predicted"/>
<keyword evidence="1" id="KW-0808">Transferase</keyword>
<accession>A0ACC6T613</accession>
<gene>
    <name evidence="1" type="ORF">NKI81_25825</name>
</gene>
<dbReference type="Proteomes" id="UP001480082">
    <property type="component" value="Unassembled WGS sequence"/>
</dbReference>
<organism evidence="1 2">
    <name type="scientific">Mesorhizobium australicum</name>
    <dbReference type="NCBI Taxonomy" id="536018"/>
    <lineage>
        <taxon>Bacteria</taxon>
        <taxon>Pseudomonadati</taxon>
        <taxon>Pseudomonadota</taxon>
        <taxon>Alphaproteobacteria</taxon>
        <taxon>Hyphomicrobiales</taxon>
        <taxon>Phyllobacteriaceae</taxon>
        <taxon>Mesorhizobium</taxon>
    </lineage>
</organism>
<sequence>MTGSTGRVISIPMHSARKPSRIEWIDYARFFAALIVMGYHYGVNGIRNGKLTGLEPFDRAAAVLQYGYLGVPLFFMISGFVIMSSASSGSPLKFAISRVFRLWPAFIVSLTATSIVLAIWPSPLMPISVGQYLVNLTMIPTTFGVPVVDGVYWTLKTELMFYAAVLVVLSLRLIDYAQVLVEVWIIWLLVSFAMGSGHGFLQSYDAFFAAGCTFFFVYRDGLSPRAAVAAVACVVVGVQVAELPTTDFINGTYGPTLSHQVVIGIVVAFFVAFLAMCASTIGLKTLPYARQIGALTYPMYLLHAHIGYTLMSKFGSGGHPVVTLITMAAVVLVTSWLIARFVERPAQQFRPLVERLLLRPRIATAMPAAQALDEEQVLGLVPEKRA</sequence>
<comment type="caution">
    <text evidence="1">The sequence shown here is derived from an EMBL/GenBank/DDBJ whole genome shotgun (WGS) entry which is preliminary data.</text>
</comment>
<reference evidence="1 2" key="1">
    <citation type="journal article" date="2024" name="Proc. Natl. Acad. Sci. U.S.A.">
        <title>The evolutionary genomics of adaptation to stress in wild rhizobium bacteria.</title>
        <authorList>
            <person name="Kehlet-Delgado H."/>
            <person name="Montoya A.P."/>
            <person name="Jensen K.T."/>
            <person name="Wendlandt C.E."/>
            <person name="Dexheimer C."/>
            <person name="Roberts M."/>
            <person name="Torres Martinez L."/>
            <person name="Friesen M.L."/>
            <person name="Griffitts J.S."/>
            <person name="Porter S.S."/>
        </authorList>
    </citation>
    <scope>NUCLEOTIDE SEQUENCE [LARGE SCALE GENOMIC DNA]</scope>
    <source>
        <strain evidence="1 2">M0468</strain>
    </source>
</reference>
<evidence type="ECO:0000313" key="1">
    <source>
        <dbReference type="EMBL" id="MER9287326.1"/>
    </source>
</evidence>
<keyword evidence="1" id="KW-0012">Acyltransferase</keyword>